<sequence>MTSILTGASESSTSELISVLNLLGDDKLEDNVNRIILGLVSSLTVETSPDIKTLNILTSVLKLKNKLRDGTAAEDSLLDCKHIFNLCSLLIDRNSDIKGQCFNCLCDVLQQTLLLMGKDSLYSCVTNVVIKCQKDLTLFVNNADIEESKYACSSRPEVSLRILETVCAAVLHKHDSSALNQYETDSIILRNDDVYNLILTIVCCGVEHIAIQTLQSVIPKVIMCTTDNTLLQKLWRHITTNVDSDLSHTFQILCILIQFYLPSDLQNVHMSYSVTKENMFWKMLQIGLRSADPLVRKRALYLMKRAVVSLCQNNTSVSLNCPDAVFWWDSTDSSEVWEQFFLIIETLEEKQVHIIKPVLPVVDFLCASYNKSNILHVSWILCVFCRIISHYNSSIVKWGIINFVRIHRELHLSRNGYVILEFVRPFMNGVSNSALYSGNTEHSSLSEVGEALKDLFESVITESSYGDCRAFFCHVLDVMNSISWAPVPLFNVMYALAHTRSIPVWNKQSLGILKDFVSEALGCQYIFIRGAVQCMLLNATIHLADHDSLDVYTVADYLGSFRSSESLKRGTSAWQDTVKWIQMFVSKDDAARFVTMTLSAPDDVVCLSMRGVARMVILLCDAALLPCCMIDKTCSLANLLYSILSCFHNCDKRLYASEAEQNRTLQLVVCLLNESHTACGDDLIRKTIISYVNSMMDQIFICISRRMLSAIHLQDYHLVNSYLLALSSFADEVDFVLQAKTHLSKLQDTALQVLVAPAPPMSYYFSMKVLSWISHWLQKHCHCTCDASGPCVILQRQGLVIHHIICERRLNSPPVKQNTELELTRDLQTLWGRMISGYLEAGWSVVADFLHSCHKAEDLVLSLRSVEDIVSDIASALEIGGRSALVPLMNVLGKILPRCLVSETLKLISICWSMVFELRKTELFWTAMEAFIQMLFQPLVMTTAAYQDHLLQYSYKIFSHGEAIVGLCNILITQLQKLAALSSPDILQRYCAVLVDALTFGPVHRRDRRIITDTCRFISSLGKQCSINDLASNDCCVDSEVRARALQLLLVACGSGLSHQFVGKLMDALVLKDRAESSHKTRYYGDSQLHRLKHRVMQSLLVLEPLLDVETAERLVQWLQDSLLMESQQPSVRYQQEWLLTRLLYHHPHLRDRLWDMFQQGRQKRPGSMCSFIAVLYQLACVLIDEEEVFVGRSMREILPCCMAQHFSVRLYAQTTLQKLIALCKAQRLDRVSTEYYIVELSLQASVKHGNAVKNVHKLQEDFYFSAFHPVEHYTLETIFYDLPRLAGVTDEEWISPDLLRSCGVSEMSHIDLVNSNCALKQFAAAAWMPKSSVGAEDDAASTIRLHKNVQKKLVPWHAMIPEQDLASELRQKRQEGLIVVASLIDCLPNLGGLCRTCEGFGVSEYVVGSLKSTEDKQFRSLSVSAEQWIPISEVKPHLLSRYLEVKRKDGYTLVGAEQTANSTRLNDFKFPQKALLLLGNEREGIPPDILPFLDVCVEIPQQGIVRSLNVHVTGALFVWEYMRQQALT</sequence>
<comment type="similarity">
    <text evidence="1">Belongs to the class IV-like SAM-binding methyltransferase superfamily. RNA methyltransferase TrmH family.</text>
</comment>
<reference evidence="14 15" key="1">
    <citation type="journal article" date="2014" name="Nat. Commun.">
        <title>Molecular traces of alternative social organization in a termite genome.</title>
        <authorList>
            <person name="Terrapon N."/>
            <person name="Li C."/>
            <person name="Robertson H.M."/>
            <person name="Ji L."/>
            <person name="Meng X."/>
            <person name="Booth W."/>
            <person name="Chen Z."/>
            <person name="Childers C.P."/>
            <person name="Glastad K.M."/>
            <person name="Gokhale K."/>
            <person name="Gowin J."/>
            <person name="Gronenberg W."/>
            <person name="Hermansen R.A."/>
            <person name="Hu H."/>
            <person name="Hunt B.G."/>
            <person name="Huylmans A.K."/>
            <person name="Khalil S.M."/>
            <person name="Mitchell R.D."/>
            <person name="Munoz-Torres M.C."/>
            <person name="Mustard J.A."/>
            <person name="Pan H."/>
            <person name="Reese J.T."/>
            <person name="Scharf M.E."/>
            <person name="Sun F."/>
            <person name="Vogel H."/>
            <person name="Xiao J."/>
            <person name="Yang W."/>
            <person name="Yang Z."/>
            <person name="Yang Z."/>
            <person name="Zhou J."/>
            <person name="Zhu J."/>
            <person name="Brent C.S."/>
            <person name="Elsik C.G."/>
            <person name="Goodisman M.A."/>
            <person name="Liberles D.A."/>
            <person name="Roe R.M."/>
            <person name="Vargo E.L."/>
            <person name="Vilcinskas A."/>
            <person name="Wang J."/>
            <person name="Bornberg-Bauer E."/>
            <person name="Korb J."/>
            <person name="Zhang G."/>
            <person name="Liebig J."/>
        </authorList>
    </citation>
    <scope>NUCLEOTIDE SEQUENCE [LARGE SCALE GENOMIC DNA]</scope>
    <source>
        <tissue evidence="14">Whole organism</tissue>
    </source>
</reference>
<dbReference type="OMA" id="ANIPRCK"/>
<dbReference type="EC" id="2.1.1.34" evidence="9"/>
<evidence type="ECO:0000259" key="12">
    <source>
        <dbReference type="Pfam" id="PF00588"/>
    </source>
</evidence>
<dbReference type="InterPro" id="IPR044748">
    <property type="entry name" value="Trm3/TARBP1_C"/>
</dbReference>
<evidence type="ECO:0000256" key="6">
    <source>
        <dbReference type="ARBA" id="ARBA00022990"/>
    </source>
</evidence>
<dbReference type="STRING" id="136037.A0A067RAR9"/>
<dbReference type="InterPro" id="IPR029026">
    <property type="entry name" value="tRNA_m1G_MTases_N"/>
</dbReference>
<dbReference type="InterPro" id="IPR001537">
    <property type="entry name" value="SpoU_MeTrfase"/>
</dbReference>
<dbReference type="InterPro" id="IPR056921">
    <property type="entry name" value="TARBP1_dom"/>
</dbReference>
<dbReference type="PANTHER" id="PTHR12029">
    <property type="entry name" value="RNA METHYLTRANSFERASE"/>
    <property type="match status" value="1"/>
</dbReference>
<evidence type="ECO:0000256" key="2">
    <source>
        <dbReference type="ARBA" id="ARBA00022603"/>
    </source>
</evidence>
<evidence type="ECO:0000259" key="13">
    <source>
        <dbReference type="Pfam" id="PF25050"/>
    </source>
</evidence>
<dbReference type="FunFam" id="3.40.1280.10:FF:000010">
    <property type="entry name" value="probable methyltransferase TARBP1"/>
    <property type="match status" value="1"/>
</dbReference>
<comment type="catalytic activity">
    <reaction evidence="7">
        <text>guanosine(18) in tRNA + S-adenosyl-L-methionine = 2'-O-methylguanosine(18) in tRNA + S-adenosyl-L-homocysteine + H(+)</text>
        <dbReference type="Rhea" id="RHEA:20077"/>
        <dbReference type="Rhea" id="RHEA-COMP:10190"/>
        <dbReference type="Rhea" id="RHEA-COMP:10192"/>
        <dbReference type="ChEBI" id="CHEBI:15378"/>
        <dbReference type="ChEBI" id="CHEBI:57856"/>
        <dbReference type="ChEBI" id="CHEBI:59789"/>
        <dbReference type="ChEBI" id="CHEBI:74269"/>
        <dbReference type="ChEBI" id="CHEBI:74445"/>
        <dbReference type="EC" id="2.1.1.34"/>
    </reaction>
    <physiologicalReaction direction="left-to-right" evidence="7">
        <dbReference type="Rhea" id="RHEA:20078"/>
    </physiologicalReaction>
</comment>
<proteinExistence type="inferred from homology"/>
<dbReference type="CDD" id="cd18091">
    <property type="entry name" value="SpoU-like_TRM3-like"/>
    <property type="match status" value="1"/>
</dbReference>
<dbReference type="EMBL" id="KK852777">
    <property type="protein sequence ID" value="KDR16784.1"/>
    <property type="molecule type" value="Genomic_DNA"/>
</dbReference>
<organism evidence="14 15">
    <name type="scientific">Zootermopsis nevadensis</name>
    <name type="common">Dampwood termite</name>
    <dbReference type="NCBI Taxonomy" id="136037"/>
    <lineage>
        <taxon>Eukaryota</taxon>
        <taxon>Metazoa</taxon>
        <taxon>Ecdysozoa</taxon>
        <taxon>Arthropoda</taxon>
        <taxon>Hexapoda</taxon>
        <taxon>Insecta</taxon>
        <taxon>Pterygota</taxon>
        <taxon>Neoptera</taxon>
        <taxon>Polyneoptera</taxon>
        <taxon>Dictyoptera</taxon>
        <taxon>Blattodea</taxon>
        <taxon>Blattoidea</taxon>
        <taxon>Termitoidae</taxon>
        <taxon>Termopsidae</taxon>
        <taxon>Zootermopsis</taxon>
    </lineage>
</organism>
<dbReference type="GO" id="GO:0030488">
    <property type="term" value="P:tRNA methylation"/>
    <property type="evidence" value="ECO:0007669"/>
    <property type="project" value="InterPro"/>
</dbReference>
<evidence type="ECO:0000256" key="8">
    <source>
        <dbReference type="ARBA" id="ARBA00093361"/>
    </source>
</evidence>
<evidence type="ECO:0000256" key="11">
    <source>
        <dbReference type="ARBA" id="ARBA00093656"/>
    </source>
</evidence>
<dbReference type="Gene3D" id="3.40.1280.10">
    <property type="match status" value="1"/>
</dbReference>
<dbReference type="PANTHER" id="PTHR12029:SF11">
    <property type="entry name" value="METHYLTRANSFERASE TARBP1-RELATED"/>
    <property type="match status" value="1"/>
</dbReference>
<dbReference type="GO" id="GO:0003723">
    <property type="term" value="F:RNA binding"/>
    <property type="evidence" value="ECO:0007669"/>
    <property type="project" value="UniProtKB-KW"/>
</dbReference>
<keyword evidence="4" id="KW-0949">S-adenosyl-L-methionine</keyword>
<dbReference type="InParanoid" id="A0A067RAR9"/>
<dbReference type="GO" id="GO:0141100">
    <property type="term" value="F:tRNA (guanine(18)-2'-O)-methyltransferase activity"/>
    <property type="evidence" value="ECO:0007669"/>
    <property type="project" value="UniProtKB-EC"/>
</dbReference>
<keyword evidence="15" id="KW-1185">Reference proteome</keyword>
<dbReference type="SUPFAM" id="SSF75217">
    <property type="entry name" value="alpha/beta knot"/>
    <property type="match status" value="1"/>
</dbReference>
<name>A0A067RAR9_ZOONE</name>
<evidence type="ECO:0000256" key="10">
    <source>
        <dbReference type="ARBA" id="ARBA00093636"/>
    </source>
</evidence>
<evidence type="ECO:0000313" key="14">
    <source>
        <dbReference type="EMBL" id="KDR16784.1"/>
    </source>
</evidence>
<comment type="function">
    <text evidence="8">S-adenosyl-L-methionine-dependent 2'-O-ribose methyltransferase that catalyzes the formation of 2'-O-methylguanosine at position 18 (Gm18) in a subset of tRNA. Selectively mediates Gm18 methylation of tRNAGln-TTG/CTG and tRNASer-TGA/GCT. Gm18 modification can enhance the stability of modified tRNAs.</text>
</comment>
<evidence type="ECO:0000256" key="3">
    <source>
        <dbReference type="ARBA" id="ARBA00022679"/>
    </source>
</evidence>
<evidence type="ECO:0000256" key="7">
    <source>
        <dbReference type="ARBA" id="ARBA00093266"/>
    </source>
</evidence>
<gene>
    <name evidence="14" type="ORF">L798_09313</name>
</gene>
<evidence type="ECO:0000256" key="5">
    <source>
        <dbReference type="ARBA" id="ARBA00022884"/>
    </source>
</evidence>
<dbReference type="eggNOG" id="KOG0839">
    <property type="taxonomic scope" value="Eukaryota"/>
</dbReference>
<protein>
    <recommendedName>
        <fullName evidence="10">tRNA (guanosine(18)-2'-O)-methyltransferase TARBP1</fullName>
        <ecNumber evidence="9">2.1.1.34</ecNumber>
    </recommendedName>
    <alternativeName>
        <fullName evidence="11">TAR RNA-binding protein 1</fullName>
    </alternativeName>
</protein>
<keyword evidence="6" id="KW-0007">Acetylation</keyword>
<evidence type="ECO:0000256" key="9">
    <source>
        <dbReference type="ARBA" id="ARBA00093594"/>
    </source>
</evidence>
<evidence type="ECO:0000256" key="1">
    <source>
        <dbReference type="ARBA" id="ARBA00007228"/>
    </source>
</evidence>
<accession>A0A067RAR9</accession>
<feature type="domain" description="TARBP1" evidence="13">
    <location>
        <begin position="295"/>
        <end position="370"/>
    </location>
</feature>
<dbReference type="OrthoDB" id="241340at2759"/>
<keyword evidence="2 14" id="KW-0489">Methyltransferase</keyword>
<keyword evidence="3 14" id="KW-0808">Transferase</keyword>
<dbReference type="Pfam" id="PF00588">
    <property type="entry name" value="SpoU_methylase"/>
    <property type="match status" value="1"/>
</dbReference>
<feature type="domain" description="tRNA/rRNA methyltransferase SpoU type" evidence="12">
    <location>
        <begin position="1378"/>
        <end position="1519"/>
    </location>
</feature>
<keyword evidence="5" id="KW-0694">RNA-binding</keyword>
<dbReference type="Proteomes" id="UP000027135">
    <property type="component" value="Unassembled WGS sequence"/>
</dbReference>
<evidence type="ECO:0000313" key="15">
    <source>
        <dbReference type="Proteomes" id="UP000027135"/>
    </source>
</evidence>
<dbReference type="InterPro" id="IPR045330">
    <property type="entry name" value="TRM3/TARBP1"/>
</dbReference>
<dbReference type="InterPro" id="IPR029028">
    <property type="entry name" value="Alpha/beta_knot_MTases"/>
</dbReference>
<dbReference type="Pfam" id="PF25050">
    <property type="entry name" value="TARBP1"/>
    <property type="match status" value="1"/>
</dbReference>
<evidence type="ECO:0000256" key="4">
    <source>
        <dbReference type="ARBA" id="ARBA00022691"/>
    </source>
</evidence>